<dbReference type="GO" id="GO:0050178">
    <property type="term" value="F:phenylpyruvate tautomerase activity"/>
    <property type="evidence" value="ECO:0007669"/>
    <property type="project" value="UniProtKB-EC"/>
</dbReference>
<dbReference type="PANTHER" id="PTHR11954">
    <property type="entry name" value="D-DOPACHROME DECARBOXYLASE"/>
    <property type="match status" value="1"/>
</dbReference>
<evidence type="ECO:0000313" key="15">
    <source>
        <dbReference type="Proteomes" id="UP000722485"/>
    </source>
</evidence>
<evidence type="ECO:0000256" key="2">
    <source>
        <dbReference type="ARBA" id="ARBA00005851"/>
    </source>
</evidence>
<feature type="region of interest" description="Disordered" evidence="13">
    <location>
        <begin position="1"/>
        <end position="50"/>
    </location>
</feature>
<organism evidence="14 15">
    <name type="scientific">Cylindrodendrum hubeiense</name>
    <dbReference type="NCBI Taxonomy" id="595255"/>
    <lineage>
        <taxon>Eukaryota</taxon>
        <taxon>Fungi</taxon>
        <taxon>Dikarya</taxon>
        <taxon>Ascomycota</taxon>
        <taxon>Pezizomycotina</taxon>
        <taxon>Sordariomycetes</taxon>
        <taxon>Hypocreomycetidae</taxon>
        <taxon>Hypocreales</taxon>
        <taxon>Nectriaceae</taxon>
        <taxon>Cylindrodendrum</taxon>
    </lineage>
</organism>
<dbReference type="Gene3D" id="3.30.429.10">
    <property type="entry name" value="Macrophage Migration Inhibitory Factor"/>
    <property type="match status" value="1"/>
</dbReference>
<dbReference type="GO" id="GO:0004167">
    <property type="term" value="F:dopachrome isomerase activity"/>
    <property type="evidence" value="ECO:0007669"/>
    <property type="project" value="UniProtKB-EC"/>
</dbReference>
<comment type="catalytic activity">
    <reaction evidence="7">
        <text>L-dopachrome = 5,6-dihydroxyindole-2-carboxylate</text>
        <dbReference type="Rhea" id="RHEA:13041"/>
        <dbReference type="ChEBI" id="CHEBI:16875"/>
        <dbReference type="ChEBI" id="CHEBI:57509"/>
        <dbReference type="EC" id="5.3.3.12"/>
    </reaction>
</comment>
<comment type="catalytic activity">
    <reaction evidence="6">
        <text>3-phenylpyruvate = enol-phenylpyruvate</text>
        <dbReference type="Rhea" id="RHEA:17097"/>
        <dbReference type="ChEBI" id="CHEBI:16815"/>
        <dbReference type="ChEBI" id="CHEBI:18005"/>
        <dbReference type="EC" id="5.3.2.1"/>
    </reaction>
</comment>
<dbReference type="GO" id="GO:0005576">
    <property type="term" value="C:extracellular region"/>
    <property type="evidence" value="ECO:0007669"/>
    <property type="project" value="UniProtKB-SubCell"/>
</dbReference>
<comment type="subcellular location">
    <subcellularLocation>
        <location evidence="1">Secreted</location>
    </subcellularLocation>
</comment>
<proteinExistence type="inferred from homology"/>
<evidence type="ECO:0000256" key="4">
    <source>
        <dbReference type="ARBA" id="ARBA00022525"/>
    </source>
</evidence>
<evidence type="ECO:0000256" key="11">
    <source>
        <dbReference type="ARBA" id="ARBA00041912"/>
    </source>
</evidence>
<protein>
    <recommendedName>
        <fullName evidence="12">L-dopachrome isomerase</fullName>
        <ecNumber evidence="9">5.3.2.1</ecNumber>
        <ecNumber evidence="8">5.3.3.12</ecNumber>
    </recommendedName>
    <alternativeName>
        <fullName evidence="10">L-dopachrome tautomerase</fullName>
    </alternativeName>
    <alternativeName>
        <fullName evidence="11">Phenylpyruvate tautomerase</fullName>
    </alternativeName>
</protein>
<dbReference type="EMBL" id="JAANBB010000212">
    <property type="protein sequence ID" value="KAF7546463.1"/>
    <property type="molecule type" value="Genomic_DNA"/>
</dbReference>
<keyword evidence="5" id="KW-0413">Isomerase</keyword>
<evidence type="ECO:0000256" key="12">
    <source>
        <dbReference type="ARBA" id="ARBA00042730"/>
    </source>
</evidence>
<feature type="compositionally biased region" description="Low complexity" evidence="13">
    <location>
        <begin position="276"/>
        <end position="305"/>
    </location>
</feature>
<keyword evidence="3" id="KW-0202">Cytokine</keyword>
<dbReference type="SUPFAM" id="SSF55331">
    <property type="entry name" value="Tautomerase/MIF"/>
    <property type="match status" value="1"/>
</dbReference>
<evidence type="ECO:0000256" key="5">
    <source>
        <dbReference type="ARBA" id="ARBA00023235"/>
    </source>
</evidence>
<evidence type="ECO:0000313" key="14">
    <source>
        <dbReference type="EMBL" id="KAF7546463.1"/>
    </source>
</evidence>
<comment type="caution">
    <text evidence="14">The sequence shown here is derived from an EMBL/GenBank/DDBJ whole genome shotgun (WGS) entry which is preliminary data.</text>
</comment>
<dbReference type="Pfam" id="PF01187">
    <property type="entry name" value="MIF"/>
    <property type="match status" value="1"/>
</dbReference>
<feature type="compositionally biased region" description="Polar residues" evidence="13">
    <location>
        <begin position="13"/>
        <end position="27"/>
    </location>
</feature>
<comment type="similarity">
    <text evidence="2">Belongs to the MIF family.</text>
</comment>
<evidence type="ECO:0000256" key="3">
    <source>
        <dbReference type="ARBA" id="ARBA00022514"/>
    </source>
</evidence>
<dbReference type="EC" id="5.3.2.1" evidence="9"/>
<reference evidence="14" key="1">
    <citation type="submission" date="2020-03" db="EMBL/GenBank/DDBJ databases">
        <title>Draft Genome Sequence of Cylindrodendrum hubeiense.</title>
        <authorList>
            <person name="Buettner E."/>
            <person name="Kellner H."/>
        </authorList>
    </citation>
    <scope>NUCLEOTIDE SEQUENCE</scope>
    <source>
        <strain evidence="14">IHI 201604</strain>
    </source>
</reference>
<dbReference type="InterPro" id="IPR001398">
    <property type="entry name" value="Macrophage_inhib_fac"/>
</dbReference>
<keyword evidence="15" id="KW-1185">Reference proteome</keyword>
<dbReference type="AlphaFoldDB" id="A0A9P5L6I7"/>
<dbReference type="PANTHER" id="PTHR11954:SF6">
    <property type="entry name" value="MACROPHAGE MIGRATION INHIBITORY FACTOR"/>
    <property type="match status" value="1"/>
</dbReference>
<dbReference type="OrthoDB" id="255819at2759"/>
<name>A0A9P5L6I7_9HYPO</name>
<dbReference type="Proteomes" id="UP000722485">
    <property type="component" value="Unassembled WGS sequence"/>
</dbReference>
<evidence type="ECO:0000256" key="10">
    <source>
        <dbReference type="ARBA" id="ARBA00041631"/>
    </source>
</evidence>
<feature type="region of interest" description="Disordered" evidence="13">
    <location>
        <begin position="232"/>
        <end position="350"/>
    </location>
</feature>
<evidence type="ECO:0000256" key="8">
    <source>
        <dbReference type="ARBA" id="ARBA00038932"/>
    </source>
</evidence>
<accession>A0A9P5L6I7</accession>
<sequence length="378" mass="41145">MGDAPDPRDLFSGATNARKTAGDNSSRLAAPPKPISPERRVKSRMSKPNLEPVMEGDQKLLRDIRTPLPGDVTTVTRKKSRPELAKQRGLYFEDAFASKDKDLLGDMVRSEAIVLAELKTNVVVHDEYTFVKELSQHLAVRYHRQVSSVVVTLRHSACIFFGGCCDPAYILTVEALSSLVQPATNKRNVALLQQHMDQAIGVPASRGYVRFVPTAEECSGWKGKTVAGEIAEARGHPRVGAENLVRPRKTSRVSISEKSTSPTDKSLSPKDKSLSPKDTSTSPKQRPSTSPKQRPSTSPRQRSSTVDGPPVHIGTLLRDLSPDNGTGGDTGSPNAPNAPSEAHMPKTLKRSKSFMQSLFTKTSSLSQGMQGIRMRRGS</sequence>
<dbReference type="InterPro" id="IPR014347">
    <property type="entry name" value="Tautomerase/MIF_sf"/>
</dbReference>
<gene>
    <name evidence="14" type="ORF">G7Z17_g8408</name>
</gene>
<evidence type="ECO:0000256" key="13">
    <source>
        <dbReference type="SAM" id="MobiDB-lite"/>
    </source>
</evidence>
<evidence type="ECO:0000256" key="1">
    <source>
        <dbReference type="ARBA" id="ARBA00004613"/>
    </source>
</evidence>
<evidence type="ECO:0000256" key="6">
    <source>
        <dbReference type="ARBA" id="ARBA00036735"/>
    </source>
</evidence>
<dbReference type="EC" id="5.3.3.12" evidence="8"/>
<keyword evidence="4" id="KW-0964">Secreted</keyword>
<evidence type="ECO:0000256" key="7">
    <source>
        <dbReference type="ARBA" id="ARBA00036823"/>
    </source>
</evidence>
<evidence type="ECO:0000256" key="9">
    <source>
        <dbReference type="ARBA" id="ARBA00039086"/>
    </source>
</evidence>